<feature type="disulfide bond" evidence="5">
    <location>
        <begin position="389"/>
        <end position="404"/>
    </location>
</feature>
<dbReference type="SUPFAM" id="SSF50494">
    <property type="entry name" value="Trypsin-like serine proteases"/>
    <property type="match status" value="1"/>
</dbReference>
<dbReference type="Pfam" id="PF00431">
    <property type="entry name" value="CUB"/>
    <property type="match status" value="2"/>
</dbReference>
<evidence type="ECO:0000256" key="1">
    <source>
        <dbReference type="ARBA" id="ARBA00022670"/>
    </source>
</evidence>
<feature type="domain" description="CUB" evidence="7">
    <location>
        <begin position="132"/>
        <end position="252"/>
    </location>
</feature>
<feature type="transmembrane region" description="Helical" evidence="6">
    <location>
        <begin position="27"/>
        <end position="49"/>
    </location>
</feature>
<comment type="caution">
    <text evidence="5">Lacks conserved residue(s) required for the propagation of feature annotation.</text>
</comment>
<keyword evidence="3" id="KW-0720">Serine protease</keyword>
<evidence type="ECO:0000256" key="3">
    <source>
        <dbReference type="ARBA" id="ARBA00022825"/>
    </source>
</evidence>
<feature type="disulfide bond" evidence="5">
    <location>
        <begin position="450"/>
        <end position="468"/>
    </location>
</feature>
<dbReference type="CDD" id="cd00112">
    <property type="entry name" value="LDLa"/>
    <property type="match status" value="4"/>
</dbReference>
<feature type="disulfide bond" evidence="5">
    <location>
        <begin position="443"/>
        <end position="455"/>
    </location>
</feature>
<dbReference type="Gene3D" id="2.40.10.10">
    <property type="entry name" value="Trypsin-like serine proteases"/>
    <property type="match status" value="3"/>
</dbReference>
<dbReference type="SMART" id="SM00020">
    <property type="entry name" value="Tryp_SPc"/>
    <property type="match status" value="1"/>
</dbReference>
<dbReference type="InterPro" id="IPR036055">
    <property type="entry name" value="LDL_receptor-like_sf"/>
</dbReference>
<dbReference type="FunFam" id="2.40.10.10:FF:000007">
    <property type="entry name" value="Transmembrane serine protease 7"/>
    <property type="match status" value="1"/>
</dbReference>
<evidence type="ECO:0000256" key="4">
    <source>
        <dbReference type="ARBA" id="ARBA00023157"/>
    </source>
</evidence>
<dbReference type="Ensembl" id="ENSUMAT00000009230.1">
    <property type="protein sequence ID" value="ENSUMAP00000007707.1"/>
    <property type="gene ID" value="ENSUMAG00000005834.1"/>
</dbReference>
<feature type="domain" description="Peptidase S1" evidence="8">
    <location>
        <begin position="533"/>
        <end position="740"/>
    </location>
</feature>
<dbReference type="CDD" id="cd00190">
    <property type="entry name" value="Tryp_SPc"/>
    <property type="match status" value="1"/>
</dbReference>
<evidence type="ECO:0000259" key="7">
    <source>
        <dbReference type="PROSITE" id="PS01180"/>
    </source>
</evidence>
<dbReference type="PROSITE" id="PS00134">
    <property type="entry name" value="TRYPSIN_HIS"/>
    <property type="match status" value="1"/>
</dbReference>
<evidence type="ECO:0000256" key="6">
    <source>
        <dbReference type="SAM" id="Phobius"/>
    </source>
</evidence>
<feature type="disulfide bond" evidence="5">
    <location>
        <begin position="485"/>
        <end position="497"/>
    </location>
</feature>
<dbReference type="PROSITE" id="PS50068">
    <property type="entry name" value="LDLRA_2"/>
    <property type="match status" value="4"/>
</dbReference>
<reference evidence="9" key="1">
    <citation type="submission" date="2019-03" db="UniProtKB">
        <authorList>
            <consortium name="Ensembl"/>
        </authorList>
    </citation>
    <scope>IDENTIFICATION</scope>
</reference>
<dbReference type="SUPFAM" id="SSF57424">
    <property type="entry name" value="LDL receptor-like module"/>
    <property type="match status" value="4"/>
</dbReference>
<evidence type="ECO:0000259" key="8">
    <source>
        <dbReference type="PROSITE" id="PS50240"/>
    </source>
</evidence>
<dbReference type="PRINTS" id="PR00261">
    <property type="entry name" value="LDLRECEPTOR"/>
</dbReference>
<feature type="domain" description="CUB" evidence="7">
    <location>
        <begin position="258"/>
        <end position="365"/>
    </location>
</feature>
<dbReference type="InterPro" id="IPR035914">
    <property type="entry name" value="Sperma_CUB_dom_sf"/>
</dbReference>
<dbReference type="PROSITE" id="PS50240">
    <property type="entry name" value="TRYPSIN_DOM"/>
    <property type="match status" value="1"/>
</dbReference>
<dbReference type="CDD" id="cd00041">
    <property type="entry name" value="CUB"/>
    <property type="match status" value="2"/>
</dbReference>
<dbReference type="Gene3D" id="2.60.120.290">
    <property type="entry name" value="Spermadhesin, CUB domain"/>
    <property type="match status" value="2"/>
</dbReference>
<keyword evidence="1" id="KW-0645">Protease</keyword>
<protein>
    <submittedName>
        <fullName evidence="9">Suppression of tumorigenicity 14</fullName>
    </submittedName>
</protein>
<feature type="disulfide bond" evidence="5">
    <location>
        <begin position="462"/>
        <end position="477"/>
    </location>
</feature>
<dbReference type="GO" id="GO:0006508">
    <property type="term" value="P:proteolysis"/>
    <property type="evidence" value="ECO:0007669"/>
    <property type="project" value="UniProtKB-KW"/>
</dbReference>
<dbReference type="PROSITE" id="PS01209">
    <property type="entry name" value="LDLRA_1"/>
    <property type="match status" value="1"/>
</dbReference>
<dbReference type="InterPro" id="IPR000859">
    <property type="entry name" value="CUB_dom"/>
</dbReference>
<organism evidence="9">
    <name type="scientific">Ursus maritimus</name>
    <name type="common">Polar bear</name>
    <name type="synonym">Thalarctos maritimus</name>
    <dbReference type="NCBI Taxonomy" id="29073"/>
    <lineage>
        <taxon>Eukaryota</taxon>
        <taxon>Metazoa</taxon>
        <taxon>Chordata</taxon>
        <taxon>Craniata</taxon>
        <taxon>Vertebrata</taxon>
        <taxon>Euteleostomi</taxon>
        <taxon>Mammalia</taxon>
        <taxon>Eutheria</taxon>
        <taxon>Laurasiatheria</taxon>
        <taxon>Carnivora</taxon>
        <taxon>Caniformia</taxon>
        <taxon>Ursidae</taxon>
        <taxon>Ursus</taxon>
    </lineage>
</organism>
<dbReference type="PANTHER" id="PTHR24252">
    <property type="entry name" value="ACROSIN-RELATED"/>
    <property type="match status" value="1"/>
</dbReference>
<dbReference type="FunFam" id="4.10.400.10:FF:000122">
    <property type="entry name" value="Suppressor of tumorigenicity 14 protein homolog"/>
    <property type="match status" value="1"/>
</dbReference>
<sequence length="741" mass="81568">MNGVEEGVEFLPVNNTKKVEKRGPKRWVVLVAVLVGLLLLSVVACVLVWHFHIMPSQRRGGMWSDAPSVKGVPQIMHTHPPRLSQATKSPLFGLSRVQGSLDISEGPGLGAPPGRLGITRPHGLSVSHTDSCSFALHARSGELTRFTTPGFPDSPYPARARCQWTLRGDADFVLSLTFHSFDVASCDDRGSDVVMVYDTLSPVEPRAVVQLCGTYPPSYNLTFLSSQNVLLVTLITNTERRHPGFEATFFQLPKLSSCGGYLRGPYGTFSSPYYPGHYPPNMNCTWDIEVPNNQHVKVLFKLFYLLEPNVPPGSCSKDYVEVNGEKYCGERPQFVVASKSNKITVRFHSDQSYTDTGFLAEYLSFDSSDPCPGKFMCNTGRCIQNELRCDGWADCTDYSDELNCQCNATYQFTCKNKFCKPLFWVCDSVNDCGDNSDELECSCPAQTFRCGNGKCLPQNQQCDGKDNCGDGSDEATCNLARTVACTTYTYRCHNGLCLSKSNPECDGKEDCSDGSDEKDCDCGLRSFTRQSRVVGGTNADEGEWPWQVSLHVQGQGHVCGASIISPNWMVSAAHCFIDDRGFRYSDHTKWTAFLGLLDQSKRSATGVQELGLKRIISHPFFNDFTFDYDIALLELETPAEYSSTVRPICLPESSHTFPTGKAIWVTGWGHTQEGGERGLVGLAAAGLPRLPLPGGIEVVQECSGGWAGVVSWGDGCAQRDKPGVYTRLSVFRDWIKEQTGV</sequence>
<feature type="disulfide bond" evidence="5">
    <location>
        <begin position="505"/>
        <end position="520"/>
    </location>
</feature>
<dbReference type="PROSITE" id="PS01180">
    <property type="entry name" value="CUB"/>
    <property type="match status" value="2"/>
</dbReference>
<feature type="disulfide bond" evidence="5">
    <location>
        <begin position="426"/>
        <end position="441"/>
    </location>
</feature>
<keyword evidence="2" id="KW-0378">Hydrolase</keyword>
<dbReference type="InterPro" id="IPR023415">
    <property type="entry name" value="LDLR_class-A_CS"/>
</dbReference>
<dbReference type="GeneTree" id="ENSGT00940000155418"/>
<dbReference type="InterPro" id="IPR009003">
    <property type="entry name" value="Peptidase_S1_PA"/>
</dbReference>
<evidence type="ECO:0000256" key="5">
    <source>
        <dbReference type="PROSITE-ProRule" id="PRU00124"/>
    </source>
</evidence>
<dbReference type="FunFam" id="4.10.400.10:FF:000114">
    <property type="entry name" value="Suppressor of tumorigenicity 14 protein homolog"/>
    <property type="match status" value="1"/>
</dbReference>
<dbReference type="SMART" id="SM00192">
    <property type="entry name" value="LDLa"/>
    <property type="match status" value="4"/>
</dbReference>
<dbReference type="Gene3D" id="4.10.400.10">
    <property type="entry name" value="Low-density Lipoprotein Receptor"/>
    <property type="match status" value="4"/>
</dbReference>
<accession>A0A452TIG9</accession>
<dbReference type="AlphaFoldDB" id="A0A452TIG9"/>
<keyword evidence="6" id="KW-0472">Membrane</keyword>
<keyword evidence="6" id="KW-1133">Transmembrane helix</keyword>
<dbReference type="Pfam" id="PF00057">
    <property type="entry name" value="Ldl_recept_a"/>
    <property type="match status" value="4"/>
</dbReference>
<feature type="disulfide bond" evidence="5">
    <location>
        <begin position="414"/>
        <end position="432"/>
    </location>
</feature>
<dbReference type="FunFam" id="2.60.120.290:FF:000036">
    <property type="entry name" value="Suppressor of tumorigenicity 14 protein homolog"/>
    <property type="match status" value="1"/>
</dbReference>
<feature type="disulfide bond" evidence="5">
    <location>
        <begin position="377"/>
        <end position="395"/>
    </location>
</feature>
<evidence type="ECO:0000313" key="9">
    <source>
        <dbReference type="Ensembl" id="ENSUMAP00000007707"/>
    </source>
</evidence>
<dbReference type="InterPro" id="IPR018114">
    <property type="entry name" value="TRYPSIN_HIS"/>
</dbReference>
<keyword evidence="4 5" id="KW-1015">Disulfide bond</keyword>
<name>A0A452TIG9_URSMA</name>
<proteinExistence type="predicted"/>
<dbReference type="InterPro" id="IPR043504">
    <property type="entry name" value="Peptidase_S1_PA_chymotrypsin"/>
</dbReference>
<dbReference type="OMA" id="LWTAYMG"/>
<dbReference type="InterPro" id="IPR002172">
    <property type="entry name" value="LDrepeatLR_classA_rpt"/>
</dbReference>
<dbReference type="FunFam" id="2.60.120.290:FF:000032">
    <property type="entry name" value="Suppressor of tumorigenicity 14 protein homolog"/>
    <property type="match status" value="1"/>
</dbReference>
<dbReference type="InterPro" id="IPR001254">
    <property type="entry name" value="Trypsin_dom"/>
</dbReference>
<dbReference type="SMART" id="SM00042">
    <property type="entry name" value="CUB"/>
    <property type="match status" value="2"/>
</dbReference>
<dbReference type="SUPFAM" id="SSF49854">
    <property type="entry name" value="Spermadhesin, CUB domain"/>
    <property type="match status" value="2"/>
</dbReference>
<dbReference type="FunFam" id="4.10.400.10:FF:000117">
    <property type="entry name" value="Suppressor of tumorigenicity 14 protein homolog"/>
    <property type="match status" value="1"/>
</dbReference>
<evidence type="ECO:0000256" key="2">
    <source>
        <dbReference type="ARBA" id="ARBA00022801"/>
    </source>
</evidence>
<dbReference type="Pfam" id="PF00089">
    <property type="entry name" value="Trypsin"/>
    <property type="match status" value="2"/>
</dbReference>
<gene>
    <name evidence="9" type="primary">ST14</name>
</gene>
<dbReference type="PANTHER" id="PTHR24252:SF17">
    <property type="entry name" value="SUPPRESSOR OF TUMORIGENICITY 14 PROTEIN HOMOLOG-RELATED"/>
    <property type="match status" value="1"/>
</dbReference>
<dbReference type="GO" id="GO:0004252">
    <property type="term" value="F:serine-type endopeptidase activity"/>
    <property type="evidence" value="ECO:0007669"/>
    <property type="project" value="InterPro"/>
</dbReference>
<dbReference type="FunFam" id="4.10.400.10:FF:000119">
    <property type="entry name" value="Suppressor of tumorigenicity 14 protein homolog"/>
    <property type="match status" value="1"/>
</dbReference>
<keyword evidence="6" id="KW-0812">Transmembrane</keyword>